<accession>A0A8C6YSK8</accession>
<keyword evidence="3" id="KW-1185">Reference proteome</keyword>
<name>A0A8C6YSK8_NOTPE</name>
<feature type="region of interest" description="Disordered" evidence="1">
    <location>
        <begin position="28"/>
        <end position="52"/>
    </location>
</feature>
<evidence type="ECO:0000313" key="2">
    <source>
        <dbReference type="Ensembl" id="ENSNPEP00000004502.1"/>
    </source>
</evidence>
<evidence type="ECO:0000256" key="1">
    <source>
        <dbReference type="SAM" id="MobiDB-lite"/>
    </source>
</evidence>
<protein>
    <submittedName>
        <fullName evidence="2">Uncharacterized protein</fullName>
    </submittedName>
</protein>
<dbReference type="Proteomes" id="UP000694420">
    <property type="component" value="Unplaced"/>
</dbReference>
<proteinExistence type="predicted"/>
<sequence length="52" mass="5723">MTSLGPGSQEPSVTLFREYLKINTVHPEPDYGSCRSSWRSSLRPPTAATSAR</sequence>
<reference evidence="2" key="2">
    <citation type="submission" date="2025-09" db="UniProtKB">
        <authorList>
            <consortium name="Ensembl"/>
        </authorList>
    </citation>
    <scope>IDENTIFICATION</scope>
</reference>
<dbReference type="Ensembl" id="ENSNPET00000004606.1">
    <property type="protein sequence ID" value="ENSNPEP00000004502.1"/>
    <property type="gene ID" value="ENSNPEG00000003442.1"/>
</dbReference>
<evidence type="ECO:0000313" key="3">
    <source>
        <dbReference type="Proteomes" id="UP000694420"/>
    </source>
</evidence>
<organism evidence="2 3">
    <name type="scientific">Nothoprocta perdicaria</name>
    <name type="common">Chilean tinamou</name>
    <name type="synonym">Crypturus perdicarius</name>
    <dbReference type="NCBI Taxonomy" id="30464"/>
    <lineage>
        <taxon>Eukaryota</taxon>
        <taxon>Metazoa</taxon>
        <taxon>Chordata</taxon>
        <taxon>Craniata</taxon>
        <taxon>Vertebrata</taxon>
        <taxon>Euteleostomi</taxon>
        <taxon>Archelosauria</taxon>
        <taxon>Archosauria</taxon>
        <taxon>Dinosauria</taxon>
        <taxon>Saurischia</taxon>
        <taxon>Theropoda</taxon>
        <taxon>Coelurosauria</taxon>
        <taxon>Aves</taxon>
        <taxon>Palaeognathae</taxon>
        <taxon>Tinamiformes</taxon>
        <taxon>Tinamidae</taxon>
        <taxon>Nothoprocta</taxon>
    </lineage>
</organism>
<dbReference type="AlphaFoldDB" id="A0A8C6YSK8"/>
<reference evidence="2" key="1">
    <citation type="submission" date="2025-08" db="UniProtKB">
        <authorList>
            <consortium name="Ensembl"/>
        </authorList>
    </citation>
    <scope>IDENTIFICATION</scope>
</reference>